<name>A0AAE0G8B5_9CHLO</name>
<evidence type="ECO:0000313" key="1">
    <source>
        <dbReference type="EMBL" id="KAK3273128.1"/>
    </source>
</evidence>
<reference evidence="1 2" key="1">
    <citation type="journal article" date="2015" name="Genome Biol. Evol.">
        <title>Comparative Genomics of a Bacterivorous Green Alga Reveals Evolutionary Causalities and Consequences of Phago-Mixotrophic Mode of Nutrition.</title>
        <authorList>
            <person name="Burns J.A."/>
            <person name="Paasch A."/>
            <person name="Narechania A."/>
            <person name="Kim E."/>
        </authorList>
    </citation>
    <scope>NUCLEOTIDE SEQUENCE [LARGE SCALE GENOMIC DNA]</scope>
    <source>
        <strain evidence="1 2">PLY_AMNH</strain>
    </source>
</reference>
<sequence length="231" mass="26159">MDPQVLEEDPKTISVSLHKVILEHLTTYPLAPDETELTIKVDGDGAPVMPRVNQTCIAVKVMRGFEDMEEKDWEGLNSPFTSHSLLLFDGKEDWDVILHQAARLQAELRDIRENGLLVGGKKYTVKIIAGGDLKWLNAVAGLSTCAHTYPCPWCLVKLCELHCVWGELQYIKRTRANMGEYAHLHQDYYQYPWSCPGCGEIFLDRENLEAEGAPETNAKRLDYQLKHYGVG</sequence>
<dbReference type="EMBL" id="LGRX02008631">
    <property type="protein sequence ID" value="KAK3273128.1"/>
    <property type="molecule type" value="Genomic_DNA"/>
</dbReference>
<comment type="caution">
    <text evidence="1">The sequence shown here is derived from an EMBL/GenBank/DDBJ whole genome shotgun (WGS) entry which is preliminary data.</text>
</comment>
<dbReference type="PANTHER" id="PTHR31424">
    <property type="entry name" value="PROTEIN CBG23806"/>
    <property type="match status" value="1"/>
</dbReference>
<evidence type="ECO:0000313" key="2">
    <source>
        <dbReference type="Proteomes" id="UP001190700"/>
    </source>
</evidence>
<organism evidence="1 2">
    <name type="scientific">Cymbomonas tetramitiformis</name>
    <dbReference type="NCBI Taxonomy" id="36881"/>
    <lineage>
        <taxon>Eukaryota</taxon>
        <taxon>Viridiplantae</taxon>
        <taxon>Chlorophyta</taxon>
        <taxon>Pyramimonadophyceae</taxon>
        <taxon>Pyramimonadales</taxon>
        <taxon>Pyramimonadaceae</taxon>
        <taxon>Cymbomonas</taxon>
    </lineage>
</organism>
<protein>
    <submittedName>
        <fullName evidence="1">Uncharacterized protein</fullName>
    </submittedName>
</protein>
<dbReference type="AlphaFoldDB" id="A0AAE0G8B5"/>
<dbReference type="Proteomes" id="UP001190700">
    <property type="component" value="Unassembled WGS sequence"/>
</dbReference>
<gene>
    <name evidence="1" type="ORF">CYMTET_18616</name>
</gene>
<accession>A0AAE0G8B5</accession>
<proteinExistence type="predicted"/>
<keyword evidence="2" id="KW-1185">Reference proteome</keyword>